<organism evidence="2 3">
    <name type="scientific">Paraglaciecola algarum</name>
    <dbReference type="NCBI Taxonomy" id="3050085"/>
    <lineage>
        <taxon>Bacteria</taxon>
        <taxon>Pseudomonadati</taxon>
        <taxon>Pseudomonadota</taxon>
        <taxon>Gammaproteobacteria</taxon>
        <taxon>Alteromonadales</taxon>
        <taxon>Alteromonadaceae</taxon>
        <taxon>Paraglaciecola</taxon>
    </lineage>
</organism>
<feature type="chain" id="PRO_5046938798" evidence="1">
    <location>
        <begin position="27"/>
        <end position="300"/>
    </location>
</feature>
<evidence type="ECO:0000256" key="1">
    <source>
        <dbReference type="SAM" id="SignalP"/>
    </source>
</evidence>
<feature type="signal peptide" evidence="1">
    <location>
        <begin position="1"/>
        <end position="26"/>
    </location>
</feature>
<sequence length="300" mass="34127">MKKIMCIVSCIFVCSAALVNSAKAFAQEGGWGYKNNRIAVSADGNEQPDMEYVGKYRTADPDDWGATPAALAMLAKLKKQSNLVHYSYNNFMPSPPHTTIRNYMQEGIDGSISRWGFNRDIFFDVGIHKQKAVTHLKNEIAKSTAADPLYFINMGPSEFLYQAVKLTVEQGQKDALSHVYVISHSNYNDNHLRRPEHKTIDDVLAFSNNKINFNRIKDQNDRNNPNKGWSSAGKVSKDWSVWEWMKDHKDPDVNWLWESMKKHKHNKPDISDAGMVFYLLTGDADGNPEKFKQFIGTSIQ</sequence>
<protein>
    <submittedName>
        <fullName evidence="2">Uncharacterized protein</fullName>
    </submittedName>
</protein>
<comment type="caution">
    <text evidence="2">The sequence shown here is derived from an EMBL/GenBank/DDBJ whole genome shotgun (WGS) entry which is preliminary data.</text>
</comment>
<keyword evidence="1" id="KW-0732">Signal</keyword>
<accession>A0ABS9D5Y3</accession>
<name>A0ABS9D5Y3_9ALTE</name>
<proteinExistence type="predicted"/>
<keyword evidence="3" id="KW-1185">Reference proteome</keyword>
<evidence type="ECO:0000313" key="3">
    <source>
        <dbReference type="Proteomes" id="UP001521137"/>
    </source>
</evidence>
<dbReference type="EMBL" id="JAKGAS010000004">
    <property type="protein sequence ID" value="MCF2948329.1"/>
    <property type="molecule type" value="Genomic_DNA"/>
</dbReference>
<reference evidence="2 3" key="1">
    <citation type="submission" date="2022-01" db="EMBL/GenBank/DDBJ databases">
        <title>Paraglaciecola sp. G1-23.</title>
        <authorList>
            <person name="Jin M.S."/>
            <person name="Han D.M."/>
            <person name="Kim H.M."/>
            <person name="Jeon C.O."/>
        </authorList>
    </citation>
    <scope>NUCLEOTIDE SEQUENCE [LARGE SCALE GENOMIC DNA]</scope>
    <source>
        <strain evidence="2 3">G1-23</strain>
    </source>
</reference>
<gene>
    <name evidence="2" type="ORF">L0668_09445</name>
</gene>
<dbReference type="Proteomes" id="UP001521137">
    <property type="component" value="Unassembled WGS sequence"/>
</dbReference>
<dbReference type="RefSeq" id="WP_235312041.1">
    <property type="nucleotide sequence ID" value="NZ_JAKGAS010000004.1"/>
</dbReference>
<evidence type="ECO:0000313" key="2">
    <source>
        <dbReference type="EMBL" id="MCF2948329.1"/>
    </source>
</evidence>